<dbReference type="Gene3D" id="3.30.750.44">
    <property type="match status" value="1"/>
</dbReference>
<feature type="domain" description="Tail specific protease" evidence="2">
    <location>
        <begin position="187"/>
        <end position="413"/>
    </location>
</feature>
<keyword evidence="1" id="KW-0732">Signal</keyword>
<dbReference type="Gene3D" id="3.90.226.10">
    <property type="entry name" value="2-enoyl-CoA Hydratase, Chain A, domain 1"/>
    <property type="match status" value="1"/>
</dbReference>
<dbReference type="Pfam" id="PF03572">
    <property type="entry name" value="Peptidase_S41"/>
    <property type="match status" value="1"/>
</dbReference>
<dbReference type="Proteomes" id="UP001499988">
    <property type="component" value="Unassembled WGS sequence"/>
</dbReference>
<dbReference type="PANTHER" id="PTHR32060">
    <property type="entry name" value="TAIL-SPECIFIC PROTEASE"/>
    <property type="match status" value="1"/>
</dbReference>
<organism evidence="3 4">
    <name type="scientific">Ferrimonas pelagia</name>
    <dbReference type="NCBI Taxonomy" id="1177826"/>
    <lineage>
        <taxon>Bacteria</taxon>
        <taxon>Pseudomonadati</taxon>
        <taxon>Pseudomonadota</taxon>
        <taxon>Gammaproteobacteria</taxon>
        <taxon>Alteromonadales</taxon>
        <taxon>Ferrimonadaceae</taxon>
        <taxon>Ferrimonas</taxon>
    </lineage>
</organism>
<dbReference type="EMBL" id="BAABJZ010000102">
    <property type="protein sequence ID" value="GAA4900112.1"/>
    <property type="molecule type" value="Genomic_DNA"/>
</dbReference>
<evidence type="ECO:0000313" key="3">
    <source>
        <dbReference type="EMBL" id="GAA4900112.1"/>
    </source>
</evidence>
<dbReference type="SUPFAM" id="SSF52096">
    <property type="entry name" value="ClpP/crotonase"/>
    <property type="match status" value="1"/>
</dbReference>
<dbReference type="PANTHER" id="PTHR32060:SF30">
    <property type="entry name" value="CARBOXY-TERMINAL PROCESSING PROTEASE CTPA"/>
    <property type="match status" value="1"/>
</dbReference>
<evidence type="ECO:0000259" key="2">
    <source>
        <dbReference type="SMART" id="SM00245"/>
    </source>
</evidence>
<keyword evidence="4" id="KW-1185">Reference proteome</keyword>
<comment type="caution">
    <text evidence="3">The sequence shown here is derived from an EMBL/GenBank/DDBJ whole genome shotgun (WGS) entry which is preliminary data.</text>
</comment>
<gene>
    <name evidence="3" type="ORF">GCM10023333_37450</name>
</gene>
<sequence length="438" mass="48338">MAALLTLLCLITPVAAADDLTQQEKLFGLSLLWKELSYNFPFFDQVPDLDIDQAYQTFIPKVLATESTAEYYRELVKFVAQFDDGHTQVIPPRSYQRQYRANVPIQLTAVQGQAIVTAVSGDLSEQLPLGAAITAVNGLALQSHLDKHILPYIASSASHVRQNMAIRSAFEGRPDTALEITFRTVEGETGSVSVTRRHKLAWGTASVLQQPKRSKDRLDFRMLDNDIGYLSLSTFRDKAIVDDFLAIFAELKTTQGLLIDLRFNGGGNSRHADEIIRYLADRNTTGRGWKSRIHSAAYKSWGVYGGQYAEYGQDNAWHQGKPSTLTARSNNHIVPTYVLIGPGTASSSENFLIHASQLQHMTTIGENTFGSTGNPLIYDLPGGGKARIVSLRATFHDGREFVGSGIAPDIEIKPTLADLLAEEDVVLNEAIRRLSEQL</sequence>
<dbReference type="InterPro" id="IPR029045">
    <property type="entry name" value="ClpP/crotonase-like_dom_sf"/>
</dbReference>
<reference evidence="4" key="1">
    <citation type="journal article" date="2019" name="Int. J. Syst. Evol. Microbiol.">
        <title>The Global Catalogue of Microorganisms (GCM) 10K type strain sequencing project: providing services to taxonomists for standard genome sequencing and annotation.</title>
        <authorList>
            <consortium name="The Broad Institute Genomics Platform"/>
            <consortium name="The Broad Institute Genome Sequencing Center for Infectious Disease"/>
            <person name="Wu L."/>
            <person name="Ma J."/>
        </authorList>
    </citation>
    <scope>NUCLEOTIDE SEQUENCE [LARGE SCALE GENOMIC DNA]</scope>
    <source>
        <strain evidence="4">JCM 18401</strain>
    </source>
</reference>
<dbReference type="InterPro" id="IPR005151">
    <property type="entry name" value="Tail-specific_protease"/>
</dbReference>
<name>A0ABP9FFB7_9GAMM</name>
<evidence type="ECO:0000313" key="4">
    <source>
        <dbReference type="Proteomes" id="UP001499988"/>
    </source>
</evidence>
<feature type="chain" id="PRO_5046807252" evidence="1">
    <location>
        <begin position="18"/>
        <end position="438"/>
    </location>
</feature>
<proteinExistence type="predicted"/>
<evidence type="ECO:0000256" key="1">
    <source>
        <dbReference type="SAM" id="SignalP"/>
    </source>
</evidence>
<dbReference type="SMART" id="SM00245">
    <property type="entry name" value="TSPc"/>
    <property type="match status" value="1"/>
</dbReference>
<protein>
    <submittedName>
        <fullName evidence="3">S41 family peptidase</fullName>
    </submittedName>
</protein>
<dbReference type="RefSeq" id="WP_345337016.1">
    <property type="nucleotide sequence ID" value="NZ_BAABJZ010000102.1"/>
</dbReference>
<feature type="signal peptide" evidence="1">
    <location>
        <begin position="1"/>
        <end position="17"/>
    </location>
</feature>
<accession>A0ABP9FFB7</accession>